<feature type="repeat" description="ANK" evidence="3">
    <location>
        <begin position="250"/>
        <end position="282"/>
    </location>
</feature>
<feature type="repeat" description="ANK" evidence="3">
    <location>
        <begin position="184"/>
        <end position="216"/>
    </location>
</feature>
<keyword evidence="2 3" id="KW-0040">ANK repeat</keyword>
<dbReference type="EMBL" id="ANFO01000326">
    <property type="protein sequence ID" value="KGQ10385.1"/>
    <property type="molecule type" value="Genomic_DNA"/>
</dbReference>
<evidence type="ECO:0000259" key="4">
    <source>
        <dbReference type="PROSITE" id="PS50181"/>
    </source>
</evidence>
<evidence type="ECO:0000313" key="5">
    <source>
        <dbReference type="EMBL" id="KGQ10385.1"/>
    </source>
</evidence>
<feature type="repeat" description="ANK" evidence="3">
    <location>
        <begin position="116"/>
        <end position="150"/>
    </location>
</feature>
<gene>
    <name evidence="5" type="ORF">BBAD15_g4298</name>
</gene>
<dbReference type="PANTHER" id="PTHR24201">
    <property type="entry name" value="ANK_REP_REGION DOMAIN-CONTAINING PROTEIN"/>
    <property type="match status" value="1"/>
</dbReference>
<sequence>MSLDTLPTELQLQIVAQLSKVSHINALSQVNRSYYNLLVNHLYTVDELTLQKDALRWALTHQNGGTLQRWREAGLDINRMRRNNTRPLIEAMKAGSDWATWQILHLGANIHIADNQGRTPLHLACADDFQRPDLVRYMLARGANSSATTRAKETPLFMAIRCGNAEIVEALLENGADHAAKDRMGCAPLHEVIENGRVEIAQLLLQHGANPSLPRPLTGETPLHTAILAGSLDMIKLLVDSGADLAAEYNDFTPLLLACQDGSVDVVRWMLQNGVDVQSNTNKRGLTPLHAAAMGGSDEVVRILLQHQAPDMLTVPDQYGDTPVTVASRYKHDSLARMMVQLVN</sequence>
<dbReference type="InterPro" id="IPR050776">
    <property type="entry name" value="Ank_Repeat/CDKN_Inhibitor"/>
</dbReference>
<feature type="repeat" description="ANK" evidence="3">
    <location>
        <begin position="151"/>
        <end position="183"/>
    </location>
</feature>
<evidence type="ECO:0000256" key="3">
    <source>
        <dbReference type="PROSITE-ProRule" id="PRU00023"/>
    </source>
</evidence>
<dbReference type="InterPro" id="IPR002110">
    <property type="entry name" value="Ankyrin_rpt"/>
</dbReference>
<feature type="repeat" description="ANK" evidence="3">
    <location>
        <begin position="218"/>
        <end position="250"/>
    </location>
</feature>
<dbReference type="PROSITE" id="PS50088">
    <property type="entry name" value="ANK_REPEAT"/>
    <property type="match status" value="6"/>
</dbReference>
<dbReference type="AlphaFoldDB" id="A0A0A2VW38"/>
<dbReference type="OrthoDB" id="20872at2759"/>
<dbReference type="Pfam" id="PF00023">
    <property type="entry name" value="Ank"/>
    <property type="match status" value="2"/>
</dbReference>
<accession>A0A0A2VW38</accession>
<evidence type="ECO:0000313" key="6">
    <source>
        <dbReference type="Proteomes" id="UP000030106"/>
    </source>
</evidence>
<evidence type="ECO:0000256" key="1">
    <source>
        <dbReference type="ARBA" id="ARBA00022737"/>
    </source>
</evidence>
<dbReference type="InterPro" id="IPR001810">
    <property type="entry name" value="F-box_dom"/>
</dbReference>
<dbReference type="InterPro" id="IPR036770">
    <property type="entry name" value="Ankyrin_rpt-contain_sf"/>
</dbReference>
<dbReference type="STRING" id="1245745.A0A0A2VW38"/>
<organism evidence="5 6">
    <name type="scientific">Beauveria bassiana D1-5</name>
    <dbReference type="NCBI Taxonomy" id="1245745"/>
    <lineage>
        <taxon>Eukaryota</taxon>
        <taxon>Fungi</taxon>
        <taxon>Dikarya</taxon>
        <taxon>Ascomycota</taxon>
        <taxon>Pezizomycotina</taxon>
        <taxon>Sordariomycetes</taxon>
        <taxon>Hypocreomycetidae</taxon>
        <taxon>Hypocreales</taxon>
        <taxon>Cordycipitaceae</taxon>
        <taxon>Beauveria</taxon>
    </lineage>
</organism>
<feature type="repeat" description="ANK" evidence="3">
    <location>
        <begin position="284"/>
        <end position="309"/>
    </location>
</feature>
<dbReference type="SMART" id="SM00248">
    <property type="entry name" value="ANK"/>
    <property type="match status" value="7"/>
</dbReference>
<dbReference type="PROSITE" id="PS50297">
    <property type="entry name" value="ANK_REP_REGION"/>
    <property type="match status" value="6"/>
</dbReference>
<dbReference type="SUPFAM" id="SSF48403">
    <property type="entry name" value="Ankyrin repeat"/>
    <property type="match status" value="1"/>
</dbReference>
<feature type="domain" description="F-box" evidence="4">
    <location>
        <begin position="1"/>
        <end position="48"/>
    </location>
</feature>
<dbReference type="Pfam" id="PF12796">
    <property type="entry name" value="Ank_2"/>
    <property type="match status" value="2"/>
</dbReference>
<proteinExistence type="predicted"/>
<dbReference type="eggNOG" id="KOG4177">
    <property type="taxonomic scope" value="Eukaryota"/>
</dbReference>
<evidence type="ECO:0000256" key="2">
    <source>
        <dbReference type="ARBA" id="ARBA00023043"/>
    </source>
</evidence>
<dbReference type="Gene3D" id="1.25.40.20">
    <property type="entry name" value="Ankyrin repeat-containing domain"/>
    <property type="match status" value="1"/>
</dbReference>
<protein>
    <submittedName>
        <fullName evidence="5">Ankyrin-1</fullName>
    </submittedName>
</protein>
<keyword evidence="1" id="KW-0677">Repeat</keyword>
<dbReference type="PROSITE" id="PS50181">
    <property type="entry name" value="FBOX"/>
    <property type="match status" value="1"/>
</dbReference>
<dbReference type="Proteomes" id="UP000030106">
    <property type="component" value="Unassembled WGS sequence"/>
</dbReference>
<dbReference type="HOGENOM" id="CLU_778742_0_0_1"/>
<comment type="caution">
    <text evidence="5">The sequence shown here is derived from an EMBL/GenBank/DDBJ whole genome shotgun (WGS) entry which is preliminary data.</text>
</comment>
<reference evidence="5 6" key="1">
    <citation type="submission" date="2012-10" db="EMBL/GenBank/DDBJ databases">
        <title>Genome sequencing and analysis of entomopathogenic fungi Beauveria bassiana D1-5.</title>
        <authorList>
            <person name="Li Q."/>
            <person name="Wang L."/>
            <person name="Zhang Z."/>
            <person name="Wang Q."/>
            <person name="Ren J."/>
            <person name="Wang M."/>
            <person name="Xu W."/>
            <person name="Wang J."/>
            <person name="Lu Y."/>
            <person name="Du Q."/>
            <person name="Sun Z."/>
        </authorList>
    </citation>
    <scope>NUCLEOTIDE SEQUENCE [LARGE SCALE GENOMIC DNA]</scope>
    <source>
        <strain evidence="5 6">D1-5</strain>
    </source>
</reference>
<name>A0A0A2VW38_BEABA</name>